<dbReference type="PANTHER" id="PTHR33228">
    <property type="entry name" value="PROTEIN GLUTAMINE DUMPER 4-RELATED"/>
    <property type="match status" value="1"/>
</dbReference>
<evidence type="ECO:0000256" key="7">
    <source>
        <dbReference type="ARBA" id="ARBA00023136"/>
    </source>
</evidence>
<dbReference type="InterPro" id="IPR040359">
    <property type="entry name" value="GDU"/>
</dbReference>
<name>A0AAE1V0F8_9SOLA</name>
<sequence length="99" mass="11195">MKATGTSAEFWQWNSPIPYIYCGLAVIFASIGFALIFLIFCRQNSASTEPLVETDEEKKRHQMYFLDPEPKFVVVFAGNDKPLYIAKPLTFSPNAAQKV</sequence>
<dbReference type="GO" id="GO:0080143">
    <property type="term" value="P:regulation of amino acid export"/>
    <property type="evidence" value="ECO:0007669"/>
    <property type="project" value="InterPro"/>
</dbReference>
<evidence type="ECO:0000256" key="3">
    <source>
        <dbReference type="ARBA" id="ARBA00022448"/>
    </source>
</evidence>
<keyword evidence="5" id="KW-0029">Amino-acid transport</keyword>
<evidence type="ECO:0000313" key="10">
    <source>
        <dbReference type="Proteomes" id="UP001291623"/>
    </source>
</evidence>
<dbReference type="Proteomes" id="UP001291623">
    <property type="component" value="Unassembled WGS sequence"/>
</dbReference>
<comment type="similarity">
    <text evidence="2">Belongs to the GLUTAMINE DUMPER 1 (TC 9.B.60) family.</text>
</comment>
<accession>A0AAE1V0F8</accession>
<evidence type="ECO:0000256" key="4">
    <source>
        <dbReference type="ARBA" id="ARBA00022692"/>
    </source>
</evidence>
<dbReference type="EMBL" id="JAVYJV010000016">
    <property type="protein sequence ID" value="KAK4350392.1"/>
    <property type="molecule type" value="Genomic_DNA"/>
</dbReference>
<dbReference type="PANTHER" id="PTHR33228:SF57">
    <property type="match status" value="1"/>
</dbReference>
<dbReference type="GO" id="GO:0016020">
    <property type="term" value="C:membrane"/>
    <property type="evidence" value="ECO:0007669"/>
    <property type="project" value="UniProtKB-SubCell"/>
</dbReference>
<dbReference type="GO" id="GO:0006865">
    <property type="term" value="P:amino acid transport"/>
    <property type="evidence" value="ECO:0007669"/>
    <property type="project" value="UniProtKB-KW"/>
</dbReference>
<reference evidence="9" key="1">
    <citation type="submission" date="2023-12" db="EMBL/GenBank/DDBJ databases">
        <title>Genome assembly of Anisodus tanguticus.</title>
        <authorList>
            <person name="Wang Y.-J."/>
        </authorList>
    </citation>
    <scope>NUCLEOTIDE SEQUENCE</scope>
    <source>
        <strain evidence="9">KB-2021</strain>
        <tissue evidence="9">Leaf</tissue>
    </source>
</reference>
<keyword evidence="10" id="KW-1185">Reference proteome</keyword>
<feature type="transmembrane region" description="Helical" evidence="8">
    <location>
        <begin position="18"/>
        <end position="41"/>
    </location>
</feature>
<evidence type="ECO:0000256" key="8">
    <source>
        <dbReference type="SAM" id="Phobius"/>
    </source>
</evidence>
<dbReference type="AlphaFoldDB" id="A0AAE1V0F8"/>
<comment type="subcellular location">
    <subcellularLocation>
        <location evidence="1">Membrane</location>
        <topology evidence="1">Single-pass membrane protein</topology>
    </subcellularLocation>
</comment>
<gene>
    <name evidence="9" type="ORF">RND71_029705</name>
</gene>
<keyword evidence="3" id="KW-0813">Transport</keyword>
<keyword evidence="6 8" id="KW-1133">Transmembrane helix</keyword>
<evidence type="ECO:0000256" key="1">
    <source>
        <dbReference type="ARBA" id="ARBA00004167"/>
    </source>
</evidence>
<evidence type="ECO:0000313" key="9">
    <source>
        <dbReference type="EMBL" id="KAK4350392.1"/>
    </source>
</evidence>
<evidence type="ECO:0000256" key="2">
    <source>
        <dbReference type="ARBA" id="ARBA00009977"/>
    </source>
</evidence>
<keyword evidence="4 8" id="KW-0812">Transmembrane</keyword>
<comment type="caution">
    <text evidence="9">The sequence shown here is derived from an EMBL/GenBank/DDBJ whole genome shotgun (WGS) entry which is preliminary data.</text>
</comment>
<organism evidence="9 10">
    <name type="scientific">Anisodus tanguticus</name>
    <dbReference type="NCBI Taxonomy" id="243964"/>
    <lineage>
        <taxon>Eukaryota</taxon>
        <taxon>Viridiplantae</taxon>
        <taxon>Streptophyta</taxon>
        <taxon>Embryophyta</taxon>
        <taxon>Tracheophyta</taxon>
        <taxon>Spermatophyta</taxon>
        <taxon>Magnoliopsida</taxon>
        <taxon>eudicotyledons</taxon>
        <taxon>Gunneridae</taxon>
        <taxon>Pentapetalae</taxon>
        <taxon>asterids</taxon>
        <taxon>lamiids</taxon>
        <taxon>Solanales</taxon>
        <taxon>Solanaceae</taxon>
        <taxon>Solanoideae</taxon>
        <taxon>Hyoscyameae</taxon>
        <taxon>Anisodus</taxon>
    </lineage>
</organism>
<evidence type="ECO:0000256" key="5">
    <source>
        <dbReference type="ARBA" id="ARBA00022970"/>
    </source>
</evidence>
<protein>
    <submittedName>
        <fullName evidence="9">Uncharacterized protein</fullName>
    </submittedName>
</protein>
<evidence type="ECO:0000256" key="6">
    <source>
        <dbReference type="ARBA" id="ARBA00022989"/>
    </source>
</evidence>
<proteinExistence type="inferred from homology"/>
<keyword evidence="7 8" id="KW-0472">Membrane</keyword>